<feature type="transmembrane region" description="Helical" evidence="7">
    <location>
        <begin position="114"/>
        <end position="137"/>
    </location>
</feature>
<dbReference type="Pfam" id="PF04039">
    <property type="entry name" value="MnhB"/>
    <property type="match status" value="1"/>
</dbReference>
<evidence type="ECO:0000256" key="5">
    <source>
        <dbReference type="ARBA" id="ARBA00022989"/>
    </source>
</evidence>
<evidence type="ECO:0000313" key="9">
    <source>
        <dbReference type="EMBL" id="MDC3420860.1"/>
    </source>
</evidence>
<comment type="subcellular location">
    <subcellularLocation>
        <location evidence="1">Cell membrane</location>
        <topology evidence="1">Multi-pass membrane protein</topology>
    </subcellularLocation>
</comment>
<dbReference type="Proteomes" id="UP001145072">
    <property type="component" value="Unassembled WGS sequence"/>
</dbReference>
<keyword evidence="4 7" id="KW-0812">Transmembrane</keyword>
<feature type="transmembrane region" description="Helical" evidence="7">
    <location>
        <begin position="36"/>
        <end position="56"/>
    </location>
</feature>
<accession>A0A9X3WJI7</accession>
<feature type="domain" description="Na+/H+ antiporter MnhB subunit-related protein" evidence="8">
    <location>
        <begin position="8"/>
        <end position="130"/>
    </location>
</feature>
<dbReference type="GO" id="GO:0005886">
    <property type="term" value="C:plasma membrane"/>
    <property type="evidence" value="ECO:0007669"/>
    <property type="project" value="UniProtKB-SubCell"/>
</dbReference>
<evidence type="ECO:0000256" key="7">
    <source>
        <dbReference type="SAM" id="Phobius"/>
    </source>
</evidence>
<feature type="transmembrane region" description="Helical" evidence="7">
    <location>
        <begin position="68"/>
        <end position="94"/>
    </location>
</feature>
<evidence type="ECO:0000256" key="1">
    <source>
        <dbReference type="ARBA" id="ARBA00004651"/>
    </source>
</evidence>
<evidence type="ECO:0000256" key="4">
    <source>
        <dbReference type="ARBA" id="ARBA00022692"/>
    </source>
</evidence>
<name>A0A9X3WJI7_9BACI</name>
<keyword evidence="3" id="KW-1003">Cell membrane</keyword>
<comment type="caution">
    <text evidence="9">The sequence shown here is derived from an EMBL/GenBank/DDBJ whole genome shotgun (WGS) entry which is preliminary data.</text>
</comment>
<evidence type="ECO:0000313" key="10">
    <source>
        <dbReference type="Proteomes" id="UP001145072"/>
    </source>
</evidence>
<keyword evidence="6 7" id="KW-0472">Membrane</keyword>
<keyword evidence="10" id="KW-1185">Reference proteome</keyword>
<comment type="similarity">
    <text evidence="2">Belongs to the CPA3 antiporters (TC 2.A.63) subunit B family.</text>
</comment>
<dbReference type="InterPro" id="IPR007182">
    <property type="entry name" value="MnhB"/>
</dbReference>
<dbReference type="AlphaFoldDB" id="A0A9X3WJI7"/>
<organism evidence="9 10">
    <name type="scientific">Aquibacillus koreensis</name>
    <dbReference type="NCBI Taxonomy" id="279446"/>
    <lineage>
        <taxon>Bacteria</taxon>
        <taxon>Bacillati</taxon>
        <taxon>Bacillota</taxon>
        <taxon>Bacilli</taxon>
        <taxon>Bacillales</taxon>
        <taxon>Bacillaceae</taxon>
        <taxon>Aquibacillus</taxon>
    </lineage>
</organism>
<evidence type="ECO:0000259" key="8">
    <source>
        <dbReference type="Pfam" id="PF04039"/>
    </source>
</evidence>
<dbReference type="InterPro" id="IPR050622">
    <property type="entry name" value="CPA3_antiporter_subunitB"/>
</dbReference>
<evidence type="ECO:0000256" key="2">
    <source>
        <dbReference type="ARBA" id="ARBA00009425"/>
    </source>
</evidence>
<dbReference type="RefSeq" id="WP_259872324.1">
    <property type="nucleotide sequence ID" value="NZ_JAMQJZ010000007.1"/>
</dbReference>
<sequence>MMKNSLSLQTISRIAVFIILLFSVYFLFAGHNNPGGGFIGGLMAASALVLLYLSFGTKKINKVIRINFPYLIATGLLIAMATGVISVIFGYPFLTQFYEYFHFPLLGKAGLATALLFDAGVFLVVIGVTILVILTIAEDDD</sequence>
<dbReference type="PANTHER" id="PTHR33932">
    <property type="entry name" value="NA(+)/H(+) ANTIPORTER SUBUNIT B"/>
    <property type="match status" value="1"/>
</dbReference>
<gene>
    <name evidence="9" type="ORF">NC661_10810</name>
</gene>
<dbReference type="EMBL" id="JAMQJZ010000007">
    <property type="protein sequence ID" value="MDC3420860.1"/>
    <property type="molecule type" value="Genomic_DNA"/>
</dbReference>
<dbReference type="NCBIfam" id="NF009223">
    <property type="entry name" value="PRK12573.1"/>
    <property type="match status" value="1"/>
</dbReference>
<dbReference type="PANTHER" id="PTHR33932:SF4">
    <property type="entry name" value="NA(+)_H(+) ANTIPORTER SUBUNIT B"/>
    <property type="match status" value="1"/>
</dbReference>
<protein>
    <submittedName>
        <fullName evidence="9">Na(+)/H(+) antiporter subunit B</fullName>
    </submittedName>
</protein>
<evidence type="ECO:0000256" key="3">
    <source>
        <dbReference type="ARBA" id="ARBA00022475"/>
    </source>
</evidence>
<evidence type="ECO:0000256" key="6">
    <source>
        <dbReference type="ARBA" id="ARBA00023136"/>
    </source>
</evidence>
<proteinExistence type="inferred from homology"/>
<reference evidence="9" key="1">
    <citation type="submission" date="2022-06" db="EMBL/GenBank/DDBJ databases">
        <title>Aquibacillus sp. a new bacterium isolated from soil saline samples.</title>
        <authorList>
            <person name="Galisteo C."/>
            <person name="De La Haba R."/>
            <person name="Sanchez-Porro C."/>
            <person name="Ventosa A."/>
        </authorList>
    </citation>
    <scope>NUCLEOTIDE SEQUENCE</scope>
    <source>
        <strain evidence="9">JCM 12387</strain>
    </source>
</reference>
<feature type="transmembrane region" description="Helical" evidence="7">
    <location>
        <begin position="12"/>
        <end position="30"/>
    </location>
</feature>
<keyword evidence="5 7" id="KW-1133">Transmembrane helix</keyword>